<dbReference type="EMBL" id="GL385397">
    <property type="protein sequence ID" value="EJT75968.1"/>
    <property type="molecule type" value="Genomic_DNA"/>
</dbReference>
<evidence type="ECO:0000313" key="1">
    <source>
        <dbReference type="EMBL" id="EJT75968.1"/>
    </source>
</evidence>
<dbReference type="GeneID" id="20346351"/>
<sequence>MSGSNSNSINDTLPWTYNGKPIAPYTDDEPYGAAQITSRVLGLASNSNSTSVQTMMEGILTDKKLQREIVPKQARKTILIGGRLVFGGACTNCVNSGHRPRCSLIPKADTNPPKKEPSQGSFLDRFLMATDAEDLEQLRKAVDSALSKKKTSIEPHS</sequence>
<reference evidence="1" key="3">
    <citation type="submission" date="2010-09" db="EMBL/GenBank/DDBJ databases">
        <title>Annotation of Gaeumannomyces graminis var. tritici R3-111a-1.</title>
        <authorList>
            <consortium name="The Broad Institute Genome Sequencing Platform"/>
            <person name="Ma L.-J."/>
            <person name="Dead R."/>
            <person name="Young S.K."/>
            <person name="Zeng Q."/>
            <person name="Gargeya S."/>
            <person name="Fitzgerald M."/>
            <person name="Haas B."/>
            <person name="Abouelleil A."/>
            <person name="Alvarado L."/>
            <person name="Arachchi H.M."/>
            <person name="Berlin A."/>
            <person name="Brown A."/>
            <person name="Chapman S.B."/>
            <person name="Chen Z."/>
            <person name="Dunbar C."/>
            <person name="Freedman E."/>
            <person name="Gearin G."/>
            <person name="Gellesch M."/>
            <person name="Goldberg J."/>
            <person name="Griggs A."/>
            <person name="Gujja S."/>
            <person name="Heiman D."/>
            <person name="Howarth C."/>
            <person name="Larson L."/>
            <person name="Lui A."/>
            <person name="MacDonald P.J.P."/>
            <person name="Mehta T."/>
            <person name="Montmayeur A."/>
            <person name="Murphy C."/>
            <person name="Neiman D."/>
            <person name="Pearson M."/>
            <person name="Priest M."/>
            <person name="Roberts A."/>
            <person name="Saif S."/>
            <person name="Shea T."/>
            <person name="Shenoy N."/>
            <person name="Sisk P."/>
            <person name="Stolte C."/>
            <person name="Sykes S."/>
            <person name="Yandava C."/>
            <person name="Wortman J."/>
            <person name="Nusbaum C."/>
            <person name="Birren B."/>
        </authorList>
    </citation>
    <scope>NUCLEOTIDE SEQUENCE</scope>
    <source>
        <strain evidence="1">R3-111a-1</strain>
    </source>
</reference>
<dbReference type="HOGENOM" id="CLU_1677988_0_0_1"/>
<evidence type="ECO:0000313" key="3">
    <source>
        <dbReference type="Proteomes" id="UP000006039"/>
    </source>
</evidence>
<reference evidence="2" key="5">
    <citation type="submission" date="2018-04" db="UniProtKB">
        <authorList>
            <consortium name="EnsemblFungi"/>
        </authorList>
    </citation>
    <scope>IDENTIFICATION</scope>
    <source>
        <strain evidence="2">R3-111a-1</strain>
    </source>
</reference>
<dbReference type="VEuPathDB" id="FungiDB:GGTG_05893"/>
<dbReference type="RefSeq" id="XP_009221968.1">
    <property type="nucleotide sequence ID" value="XM_009223704.1"/>
</dbReference>
<organism evidence="1">
    <name type="scientific">Gaeumannomyces tritici (strain R3-111a-1)</name>
    <name type="common">Wheat and barley take-all root rot fungus</name>
    <name type="synonym">Gaeumannomyces graminis var. tritici</name>
    <dbReference type="NCBI Taxonomy" id="644352"/>
    <lineage>
        <taxon>Eukaryota</taxon>
        <taxon>Fungi</taxon>
        <taxon>Dikarya</taxon>
        <taxon>Ascomycota</taxon>
        <taxon>Pezizomycotina</taxon>
        <taxon>Sordariomycetes</taxon>
        <taxon>Sordariomycetidae</taxon>
        <taxon>Magnaporthales</taxon>
        <taxon>Magnaporthaceae</taxon>
        <taxon>Gaeumannomyces</taxon>
    </lineage>
</organism>
<name>J3NX86_GAET3</name>
<reference evidence="1" key="2">
    <citation type="submission" date="2010-07" db="EMBL/GenBank/DDBJ databases">
        <authorList>
            <consortium name="The Broad Institute Genome Sequencing Platform"/>
            <consortium name="Broad Institute Genome Sequencing Center for Infectious Disease"/>
            <person name="Ma L.-J."/>
            <person name="Dead R."/>
            <person name="Young S."/>
            <person name="Zeng Q."/>
            <person name="Koehrsen M."/>
            <person name="Alvarado L."/>
            <person name="Berlin A."/>
            <person name="Chapman S.B."/>
            <person name="Chen Z."/>
            <person name="Freedman E."/>
            <person name="Gellesch M."/>
            <person name="Goldberg J."/>
            <person name="Griggs A."/>
            <person name="Gujja S."/>
            <person name="Heilman E.R."/>
            <person name="Heiman D."/>
            <person name="Hepburn T."/>
            <person name="Howarth C."/>
            <person name="Jen D."/>
            <person name="Larson L."/>
            <person name="Mehta T."/>
            <person name="Neiman D."/>
            <person name="Pearson M."/>
            <person name="Roberts A."/>
            <person name="Saif S."/>
            <person name="Shea T."/>
            <person name="Shenoy N."/>
            <person name="Sisk P."/>
            <person name="Stolte C."/>
            <person name="Sykes S."/>
            <person name="Walk T."/>
            <person name="White J."/>
            <person name="Yandava C."/>
            <person name="Haas B."/>
            <person name="Nusbaum C."/>
            <person name="Birren B."/>
        </authorList>
    </citation>
    <scope>NUCLEOTIDE SEQUENCE</scope>
    <source>
        <strain evidence="1">R3-111a-1</strain>
    </source>
</reference>
<reference evidence="3" key="1">
    <citation type="submission" date="2010-07" db="EMBL/GenBank/DDBJ databases">
        <title>The genome sequence of Gaeumannomyces graminis var. tritici strain R3-111a-1.</title>
        <authorList>
            <consortium name="The Broad Institute Genome Sequencing Platform"/>
            <person name="Ma L.-J."/>
            <person name="Dead R."/>
            <person name="Young S."/>
            <person name="Zeng Q."/>
            <person name="Koehrsen M."/>
            <person name="Alvarado L."/>
            <person name="Berlin A."/>
            <person name="Chapman S.B."/>
            <person name="Chen Z."/>
            <person name="Freedman E."/>
            <person name="Gellesch M."/>
            <person name="Goldberg J."/>
            <person name="Griggs A."/>
            <person name="Gujja S."/>
            <person name="Heilman E.R."/>
            <person name="Heiman D."/>
            <person name="Hepburn T."/>
            <person name="Howarth C."/>
            <person name="Jen D."/>
            <person name="Larson L."/>
            <person name="Mehta T."/>
            <person name="Neiman D."/>
            <person name="Pearson M."/>
            <person name="Roberts A."/>
            <person name="Saif S."/>
            <person name="Shea T."/>
            <person name="Shenoy N."/>
            <person name="Sisk P."/>
            <person name="Stolte C."/>
            <person name="Sykes S."/>
            <person name="Walk T."/>
            <person name="White J."/>
            <person name="Yandava C."/>
            <person name="Haas B."/>
            <person name="Nusbaum C."/>
            <person name="Birren B."/>
        </authorList>
    </citation>
    <scope>NUCLEOTIDE SEQUENCE [LARGE SCALE GENOMIC DNA]</scope>
    <source>
        <strain evidence="3">R3-111a-1</strain>
    </source>
</reference>
<evidence type="ECO:0000313" key="2">
    <source>
        <dbReference type="EnsemblFungi" id="EJT75968"/>
    </source>
</evidence>
<dbReference type="EnsemblFungi" id="EJT75968">
    <property type="protein sequence ID" value="EJT75968"/>
    <property type="gene ID" value="GGTG_05893"/>
</dbReference>
<accession>J3NX86</accession>
<gene>
    <name evidence="2" type="primary">20346351</name>
    <name evidence="1" type="ORF">GGTG_05893</name>
</gene>
<proteinExistence type="predicted"/>
<dbReference type="Proteomes" id="UP000006039">
    <property type="component" value="Unassembled WGS sequence"/>
</dbReference>
<keyword evidence="3" id="KW-1185">Reference proteome</keyword>
<reference evidence="2" key="4">
    <citation type="journal article" date="2015" name="G3 (Bethesda)">
        <title>Genome sequences of three phytopathogenic species of the Magnaporthaceae family of fungi.</title>
        <authorList>
            <person name="Okagaki L.H."/>
            <person name="Nunes C.C."/>
            <person name="Sailsbery J."/>
            <person name="Clay B."/>
            <person name="Brown D."/>
            <person name="John T."/>
            <person name="Oh Y."/>
            <person name="Young N."/>
            <person name="Fitzgerald M."/>
            <person name="Haas B.J."/>
            <person name="Zeng Q."/>
            <person name="Young S."/>
            <person name="Adiconis X."/>
            <person name="Fan L."/>
            <person name="Levin J.Z."/>
            <person name="Mitchell T.K."/>
            <person name="Okubara P.A."/>
            <person name="Farman M.L."/>
            <person name="Kohn L.M."/>
            <person name="Birren B."/>
            <person name="Ma L.-J."/>
            <person name="Dean R.A."/>
        </authorList>
    </citation>
    <scope>NUCLEOTIDE SEQUENCE</scope>
    <source>
        <strain evidence="2">R3-111a-1</strain>
    </source>
</reference>
<dbReference type="AlphaFoldDB" id="J3NX86"/>
<protein>
    <submittedName>
        <fullName evidence="1 2">Uncharacterized protein</fullName>
    </submittedName>
</protein>